<proteinExistence type="predicted"/>
<feature type="compositionally biased region" description="Basic and acidic residues" evidence="1">
    <location>
        <begin position="1"/>
        <end position="23"/>
    </location>
</feature>
<keyword evidence="2" id="KW-1185">Reference proteome</keyword>
<sequence length="108" mass="12418">MDRSAKDATTEHNNETDVQEKQRVSTNKMELINEALDKLYNDPSSPAAFAGVTALWKEARKNIKYLRKKDVQNYLEGHRTYTLMRPRRVRFPRAKTVAAGFMTDVQSG</sequence>
<feature type="region of interest" description="Disordered" evidence="1">
    <location>
        <begin position="1"/>
        <end position="26"/>
    </location>
</feature>
<accession>A0A914H7Y2</accession>
<evidence type="ECO:0000313" key="2">
    <source>
        <dbReference type="Proteomes" id="UP000887572"/>
    </source>
</evidence>
<dbReference type="WBParaSite" id="Gr19_v10_g14859.t1">
    <property type="protein sequence ID" value="Gr19_v10_g14859.t1"/>
    <property type="gene ID" value="Gr19_v10_g14859"/>
</dbReference>
<dbReference type="AlphaFoldDB" id="A0A914H7Y2"/>
<evidence type="ECO:0000256" key="1">
    <source>
        <dbReference type="SAM" id="MobiDB-lite"/>
    </source>
</evidence>
<organism evidence="2 3">
    <name type="scientific">Globodera rostochiensis</name>
    <name type="common">Golden nematode worm</name>
    <name type="synonym">Heterodera rostochiensis</name>
    <dbReference type="NCBI Taxonomy" id="31243"/>
    <lineage>
        <taxon>Eukaryota</taxon>
        <taxon>Metazoa</taxon>
        <taxon>Ecdysozoa</taxon>
        <taxon>Nematoda</taxon>
        <taxon>Chromadorea</taxon>
        <taxon>Rhabditida</taxon>
        <taxon>Tylenchina</taxon>
        <taxon>Tylenchomorpha</taxon>
        <taxon>Tylenchoidea</taxon>
        <taxon>Heteroderidae</taxon>
        <taxon>Heteroderinae</taxon>
        <taxon>Globodera</taxon>
    </lineage>
</organism>
<protein>
    <submittedName>
        <fullName evidence="3">Uncharacterized protein</fullName>
    </submittedName>
</protein>
<evidence type="ECO:0000313" key="3">
    <source>
        <dbReference type="WBParaSite" id="Gr19_v10_g14859.t1"/>
    </source>
</evidence>
<dbReference type="Proteomes" id="UP000887572">
    <property type="component" value="Unplaced"/>
</dbReference>
<reference evidence="3" key="1">
    <citation type="submission" date="2022-11" db="UniProtKB">
        <authorList>
            <consortium name="WormBaseParasite"/>
        </authorList>
    </citation>
    <scope>IDENTIFICATION</scope>
</reference>
<name>A0A914H7Y2_GLORO</name>